<dbReference type="InterPro" id="IPR049675">
    <property type="entry name" value="QatB"/>
</dbReference>
<dbReference type="AlphaFoldDB" id="A0A0C1YGV7"/>
<organism evidence="1">
    <name type="scientific">Lyngbya confervoides BDU141951</name>
    <dbReference type="NCBI Taxonomy" id="1574623"/>
    <lineage>
        <taxon>Bacteria</taxon>
        <taxon>Bacillati</taxon>
        <taxon>Cyanobacteriota</taxon>
        <taxon>Cyanophyceae</taxon>
        <taxon>Oscillatoriophycideae</taxon>
        <taxon>Oscillatoriales</taxon>
        <taxon>Microcoleaceae</taxon>
        <taxon>Lyngbya</taxon>
    </lineage>
</organism>
<reference evidence="1" key="3">
    <citation type="submission" date="2020-02" db="EMBL/GenBank/DDBJ databases">
        <authorList>
            <person name="Sarangi A.N."/>
            <person name="Ghosh S."/>
            <person name="Mukherjee M."/>
            <person name="Tripathy S."/>
        </authorList>
    </citation>
    <scope>NUCLEOTIDE SEQUENCE</scope>
    <source>
        <strain evidence="1">BDU141951</strain>
    </source>
</reference>
<sequence>MSSFIGKDSESIFTAISNALAPAGASREEAIARRAVNEALEVLYEQVLLADGDLTKLDQMGTQEIAQALQASVSSYIYQRWLAELEVVLEKKAISANQAVRYERDMRVYIQECVELDMQGIDVLNMDWNGQAGQQFIDKIFTEAYRILEDSQ</sequence>
<dbReference type="NCBIfam" id="NF041924">
    <property type="entry name" value="QatB"/>
    <property type="match status" value="1"/>
</dbReference>
<gene>
    <name evidence="1" type="ORF">QQ91_013195</name>
</gene>
<reference evidence="1" key="1">
    <citation type="submission" date="2014-11" db="EMBL/GenBank/DDBJ databases">
        <authorList>
            <person name="Malar M.C."/>
            <person name="Sen D."/>
            <person name="Tripathy S."/>
        </authorList>
    </citation>
    <scope>NUCLEOTIDE SEQUENCE</scope>
    <source>
        <strain evidence="1">BDU141951</strain>
    </source>
</reference>
<evidence type="ECO:0000313" key="1">
    <source>
        <dbReference type="EMBL" id="NEV68070.1"/>
    </source>
</evidence>
<proteinExistence type="predicted"/>
<name>A0A0C1YGV7_9CYAN</name>
<accession>A0A0C1YGV7</accession>
<reference evidence="1" key="2">
    <citation type="journal article" date="2015" name="Genome Announc.">
        <title>Draft Genome Sequence of Filamentous Marine Cyanobacterium Lyngbya confervoides Strain BDU141951.</title>
        <authorList>
            <person name="Chandrababunaidu M.M."/>
            <person name="Sen D."/>
            <person name="Tripathy S."/>
        </authorList>
    </citation>
    <scope>NUCLEOTIDE SEQUENCE</scope>
    <source>
        <strain evidence="1">BDU141951</strain>
    </source>
</reference>
<dbReference type="EMBL" id="JTHE02000003">
    <property type="protein sequence ID" value="NEV68070.1"/>
    <property type="molecule type" value="Genomic_DNA"/>
</dbReference>
<comment type="caution">
    <text evidence="1">The sequence shown here is derived from an EMBL/GenBank/DDBJ whole genome shotgun (WGS) entry which is preliminary data.</text>
</comment>
<protein>
    <submittedName>
        <fullName evidence="1">Uncharacterized protein</fullName>
    </submittedName>
</protein>